<dbReference type="Proteomes" id="UP001218188">
    <property type="component" value="Unassembled WGS sequence"/>
</dbReference>
<keyword evidence="2" id="KW-1185">Reference proteome</keyword>
<comment type="caution">
    <text evidence="1">The sequence shown here is derived from an EMBL/GenBank/DDBJ whole genome shotgun (WGS) entry which is preliminary data.</text>
</comment>
<feature type="non-terminal residue" evidence="1">
    <location>
        <position position="252"/>
    </location>
</feature>
<protein>
    <submittedName>
        <fullName evidence="1">Uncharacterized protein</fullName>
    </submittedName>
</protein>
<organism evidence="1 2">
    <name type="scientific">Mycena alexandri</name>
    <dbReference type="NCBI Taxonomy" id="1745969"/>
    <lineage>
        <taxon>Eukaryota</taxon>
        <taxon>Fungi</taxon>
        <taxon>Dikarya</taxon>
        <taxon>Basidiomycota</taxon>
        <taxon>Agaricomycotina</taxon>
        <taxon>Agaricomycetes</taxon>
        <taxon>Agaricomycetidae</taxon>
        <taxon>Agaricales</taxon>
        <taxon>Marasmiineae</taxon>
        <taxon>Mycenaceae</taxon>
        <taxon>Mycena</taxon>
    </lineage>
</organism>
<dbReference type="EMBL" id="JARJCM010000038">
    <property type="protein sequence ID" value="KAJ7037232.1"/>
    <property type="molecule type" value="Genomic_DNA"/>
</dbReference>
<name>A0AAD6T176_9AGAR</name>
<accession>A0AAD6T176</accession>
<proteinExistence type="predicted"/>
<reference evidence="1" key="1">
    <citation type="submission" date="2023-03" db="EMBL/GenBank/DDBJ databases">
        <title>Massive genome expansion in bonnet fungi (Mycena s.s.) driven by repeated elements and novel gene families across ecological guilds.</title>
        <authorList>
            <consortium name="Lawrence Berkeley National Laboratory"/>
            <person name="Harder C.B."/>
            <person name="Miyauchi S."/>
            <person name="Viragh M."/>
            <person name="Kuo A."/>
            <person name="Thoen E."/>
            <person name="Andreopoulos B."/>
            <person name="Lu D."/>
            <person name="Skrede I."/>
            <person name="Drula E."/>
            <person name="Henrissat B."/>
            <person name="Morin E."/>
            <person name="Kohler A."/>
            <person name="Barry K."/>
            <person name="LaButti K."/>
            <person name="Morin E."/>
            <person name="Salamov A."/>
            <person name="Lipzen A."/>
            <person name="Mereny Z."/>
            <person name="Hegedus B."/>
            <person name="Baldrian P."/>
            <person name="Stursova M."/>
            <person name="Weitz H."/>
            <person name="Taylor A."/>
            <person name="Grigoriev I.V."/>
            <person name="Nagy L.G."/>
            <person name="Martin F."/>
            <person name="Kauserud H."/>
        </authorList>
    </citation>
    <scope>NUCLEOTIDE SEQUENCE</scope>
    <source>
        <strain evidence="1">CBHHK200</strain>
    </source>
</reference>
<sequence>KSYGLSCKTTCYFSVYKHLSLHTLVPGPARFSFLQVTAMSQRPLTVTVVPDEVRSDGRTQCAFFPRLKDIHSEQGPRVRLHSVFRWPEIRPCSAWYASAVQVGNAAQPGSIRAKSYTLQDTLRLTLGLRPLMMTAIVHDEVRSDGKTTANPSPVRKTSTATTPVLGEFFLVAADSIIVQANFGTMGNIFNTLIDLCVFSNPGENSNQENSKRYSSSADRSLIGLGWSRSIDISKMLNLTRMNYSRSDFTLRG</sequence>
<evidence type="ECO:0000313" key="1">
    <source>
        <dbReference type="EMBL" id="KAJ7037232.1"/>
    </source>
</evidence>
<dbReference type="AlphaFoldDB" id="A0AAD6T176"/>
<evidence type="ECO:0000313" key="2">
    <source>
        <dbReference type="Proteomes" id="UP001218188"/>
    </source>
</evidence>
<gene>
    <name evidence="1" type="ORF">C8F04DRAFT_1331624</name>
</gene>